<feature type="active site" description="Proton donor/acceptor" evidence="3">
    <location>
        <position position="121"/>
    </location>
</feature>
<dbReference type="UniPathway" id="UPA00610">
    <property type="reaction ID" value="UER00667"/>
</dbReference>
<dbReference type="GO" id="GO:0033973">
    <property type="term" value="F:dCTP deaminase (dUMP-forming) activity"/>
    <property type="evidence" value="ECO:0007669"/>
    <property type="project" value="UniProtKB-UniRule"/>
</dbReference>
<gene>
    <name evidence="3" type="primary">dcd</name>
    <name evidence="4" type="ORF">M23134_00671</name>
</gene>
<dbReference type="SUPFAM" id="SSF51283">
    <property type="entry name" value="dUTPase-like"/>
    <property type="match status" value="1"/>
</dbReference>
<dbReference type="Pfam" id="PF22769">
    <property type="entry name" value="DCD"/>
    <property type="match status" value="1"/>
</dbReference>
<protein>
    <recommendedName>
        <fullName evidence="3">dCTP deaminase, dUMP-forming</fullName>
        <ecNumber evidence="3">3.5.4.30</ecNumber>
    </recommendedName>
    <alternativeName>
        <fullName evidence="3">Bifunctional dCTP deaminase:dUTPase</fullName>
    </alternativeName>
    <alternativeName>
        <fullName evidence="3">DCD-DUT</fullName>
    </alternativeName>
</protein>
<dbReference type="GO" id="GO:0006229">
    <property type="term" value="P:dUTP biosynthetic process"/>
    <property type="evidence" value="ECO:0007669"/>
    <property type="project" value="InterPro"/>
</dbReference>
<organism evidence="4 5">
    <name type="scientific">Microscilla marina ATCC 23134</name>
    <dbReference type="NCBI Taxonomy" id="313606"/>
    <lineage>
        <taxon>Bacteria</taxon>
        <taxon>Pseudomonadati</taxon>
        <taxon>Bacteroidota</taxon>
        <taxon>Cytophagia</taxon>
        <taxon>Cytophagales</taxon>
        <taxon>Microscillaceae</taxon>
        <taxon>Microscilla</taxon>
    </lineage>
</organism>
<sequence>MILSGKEIQRNLGTKIHIDPFDENRLNPNSYNLRLSDELMVYEDSELDMKKPHKTKNLKIPEEGFLMETGKLYLGKTVEHTQTDYFVPMLEGRSSVGRLGLFVHVTAGFGDVGFSGYWTLEMFCIHPVRIYAGVEICQIYFHSVEGAYELYLKSGKYQNNTGIQPSLLYKDFEKKGLK</sequence>
<keyword evidence="3" id="KW-0547">Nucleotide-binding</keyword>
<dbReference type="eggNOG" id="COG0717">
    <property type="taxonomic scope" value="Bacteria"/>
</dbReference>
<dbReference type="CDD" id="cd07557">
    <property type="entry name" value="trimeric_dUTPase"/>
    <property type="match status" value="1"/>
</dbReference>
<feature type="binding site" evidence="3">
    <location>
        <begin position="119"/>
        <end position="121"/>
    </location>
    <ligand>
        <name>dCTP</name>
        <dbReference type="ChEBI" id="CHEBI:61481"/>
    </ligand>
</feature>
<feature type="site" description="Important for bifunctional activity" evidence="3">
    <location>
        <begin position="108"/>
        <end position="109"/>
    </location>
</feature>
<dbReference type="InterPro" id="IPR036157">
    <property type="entry name" value="dUTPase-like_sf"/>
</dbReference>
<dbReference type="PANTHER" id="PTHR42680">
    <property type="entry name" value="DCTP DEAMINASE"/>
    <property type="match status" value="1"/>
</dbReference>
<proteinExistence type="inferred from homology"/>
<feature type="binding site" evidence="3">
    <location>
        <begin position="93"/>
        <end position="98"/>
    </location>
    <ligand>
        <name>dCTP</name>
        <dbReference type="ChEBI" id="CHEBI:61481"/>
    </ligand>
</feature>
<dbReference type="AlphaFoldDB" id="A1ZVN0"/>
<dbReference type="GO" id="GO:0008829">
    <property type="term" value="F:dCTP deaminase activity"/>
    <property type="evidence" value="ECO:0007669"/>
    <property type="project" value="InterPro"/>
</dbReference>
<dbReference type="GO" id="GO:0015949">
    <property type="term" value="P:nucleobase-containing small molecule interconversion"/>
    <property type="evidence" value="ECO:0007669"/>
    <property type="project" value="TreeGrafter"/>
</dbReference>
<reference evidence="4 5" key="1">
    <citation type="submission" date="2007-01" db="EMBL/GenBank/DDBJ databases">
        <authorList>
            <person name="Haygood M."/>
            <person name="Podell S."/>
            <person name="Anderson C."/>
            <person name="Hopkinson B."/>
            <person name="Roe K."/>
            <person name="Barbeau K."/>
            <person name="Gaasterland T."/>
            <person name="Ferriera S."/>
            <person name="Johnson J."/>
            <person name="Kravitz S."/>
            <person name="Beeson K."/>
            <person name="Sutton G."/>
            <person name="Rogers Y.-H."/>
            <person name="Friedman R."/>
            <person name="Frazier M."/>
            <person name="Venter J.C."/>
        </authorList>
    </citation>
    <scope>NUCLEOTIDE SEQUENCE [LARGE SCALE GENOMIC DNA]</scope>
    <source>
        <strain evidence="4 5">ATCC 23134</strain>
    </source>
</reference>
<comment type="similarity">
    <text evidence="3">Belongs to the dCTP deaminase family.</text>
</comment>
<comment type="subunit">
    <text evidence="3">Homotrimer.</text>
</comment>
<name>A1ZVN0_MICM2</name>
<feature type="binding site" evidence="3">
    <location>
        <position position="111"/>
    </location>
    <ligand>
        <name>dCTP</name>
        <dbReference type="ChEBI" id="CHEBI:61481"/>
    </ligand>
</feature>
<comment type="function">
    <text evidence="3">Bifunctional enzyme that catalyzes both the deamination of dCTP to dUTP and the hydrolysis of dUTP to dUMP without releasing the toxic dUTP intermediate.</text>
</comment>
<dbReference type="PANTHER" id="PTHR42680:SF3">
    <property type="entry name" value="DCTP DEAMINASE"/>
    <property type="match status" value="1"/>
</dbReference>
<dbReference type="EMBL" id="AAWS01000046">
    <property type="protein sequence ID" value="EAY25573.1"/>
    <property type="molecule type" value="Genomic_DNA"/>
</dbReference>
<evidence type="ECO:0000256" key="1">
    <source>
        <dbReference type="ARBA" id="ARBA00022801"/>
    </source>
</evidence>
<keyword evidence="1 3" id="KW-0378">Hydrolase</keyword>
<dbReference type="Gene3D" id="2.70.40.10">
    <property type="match status" value="1"/>
</dbReference>
<dbReference type="GO" id="GO:0006226">
    <property type="term" value="P:dUMP biosynthetic process"/>
    <property type="evidence" value="ECO:0007669"/>
    <property type="project" value="UniProtKB-UniRule"/>
</dbReference>
<accession>A1ZVN0</accession>
<evidence type="ECO:0000256" key="3">
    <source>
        <dbReference type="HAMAP-Rule" id="MF_00146"/>
    </source>
</evidence>
<keyword evidence="5" id="KW-1185">Reference proteome</keyword>
<dbReference type="NCBIfam" id="TIGR02274">
    <property type="entry name" value="dCTP_deam"/>
    <property type="match status" value="1"/>
</dbReference>
<feature type="binding site" evidence="3">
    <location>
        <position position="138"/>
    </location>
    <ligand>
        <name>dCTP</name>
        <dbReference type="ChEBI" id="CHEBI:61481"/>
    </ligand>
</feature>
<dbReference type="RefSeq" id="WP_002702586.1">
    <property type="nucleotide sequence ID" value="NZ_AAWS01000046.1"/>
</dbReference>
<dbReference type="OrthoDB" id="9780202at2"/>
<comment type="catalytic activity">
    <reaction evidence="3">
        <text>dCTP + 2 H2O = dUMP + NH4(+) + diphosphate</text>
        <dbReference type="Rhea" id="RHEA:19205"/>
        <dbReference type="ChEBI" id="CHEBI:15377"/>
        <dbReference type="ChEBI" id="CHEBI:28938"/>
        <dbReference type="ChEBI" id="CHEBI:33019"/>
        <dbReference type="ChEBI" id="CHEBI:61481"/>
        <dbReference type="ChEBI" id="CHEBI:246422"/>
        <dbReference type="EC" id="3.5.4.30"/>
    </reaction>
</comment>
<evidence type="ECO:0000256" key="2">
    <source>
        <dbReference type="ARBA" id="ARBA00023080"/>
    </source>
</evidence>
<dbReference type="EC" id="3.5.4.30" evidence="3"/>
<dbReference type="InterPro" id="IPR033704">
    <property type="entry name" value="dUTPase_trimeric"/>
</dbReference>
<comment type="caution">
    <text evidence="3">Lacks conserved residue(s) required for the propagation of feature annotation.</text>
</comment>
<feature type="binding site" evidence="3">
    <location>
        <position position="156"/>
    </location>
    <ligand>
        <name>dCTP</name>
        <dbReference type="ChEBI" id="CHEBI:61481"/>
    </ligand>
</feature>
<dbReference type="GO" id="GO:0000166">
    <property type="term" value="F:nucleotide binding"/>
    <property type="evidence" value="ECO:0007669"/>
    <property type="project" value="UniProtKB-KW"/>
</dbReference>
<comment type="pathway">
    <text evidence="3">Pyrimidine metabolism; dUMP biosynthesis; dUMP from dCTP: step 1/1.</text>
</comment>
<dbReference type="Proteomes" id="UP000004095">
    <property type="component" value="Unassembled WGS sequence"/>
</dbReference>
<evidence type="ECO:0000313" key="5">
    <source>
        <dbReference type="Proteomes" id="UP000004095"/>
    </source>
</evidence>
<comment type="caution">
    <text evidence="4">The sequence shown here is derived from an EMBL/GenBank/DDBJ whole genome shotgun (WGS) entry which is preliminary data.</text>
</comment>
<keyword evidence="2 3" id="KW-0546">Nucleotide metabolism</keyword>
<dbReference type="InterPro" id="IPR011962">
    <property type="entry name" value="dCTP_deaminase"/>
</dbReference>
<dbReference type="HAMAP" id="MF_00146">
    <property type="entry name" value="dCTP_deaminase"/>
    <property type="match status" value="1"/>
</dbReference>
<evidence type="ECO:0000313" key="4">
    <source>
        <dbReference type="EMBL" id="EAY25573.1"/>
    </source>
</evidence>